<organism evidence="1 2">
    <name type="scientific">Moheibacter lacus</name>
    <dbReference type="NCBI Taxonomy" id="2745851"/>
    <lineage>
        <taxon>Bacteria</taxon>
        <taxon>Pseudomonadati</taxon>
        <taxon>Bacteroidota</taxon>
        <taxon>Flavobacteriia</taxon>
        <taxon>Flavobacteriales</taxon>
        <taxon>Weeksellaceae</taxon>
        <taxon>Moheibacter</taxon>
    </lineage>
</organism>
<dbReference type="Proteomes" id="UP000552241">
    <property type="component" value="Unassembled WGS sequence"/>
</dbReference>
<gene>
    <name evidence="1" type="ORF">HU137_01495</name>
</gene>
<dbReference type="Pfam" id="PF12864">
    <property type="entry name" value="DUF3822"/>
    <property type="match status" value="1"/>
</dbReference>
<accession>A0A838ZL45</accession>
<dbReference type="InterPro" id="IPR024213">
    <property type="entry name" value="DUF3822"/>
</dbReference>
<proteinExistence type="predicted"/>
<dbReference type="Gene3D" id="3.30.420.250">
    <property type="match status" value="1"/>
</dbReference>
<reference evidence="1 2" key="1">
    <citation type="submission" date="2020-07" db="EMBL/GenBank/DDBJ databases">
        <title>Moheibacter lacus sp. nov., a member of the family Flavobacteriaceae isolated from freshwater lake sediment.</title>
        <authorList>
            <person name="Liu Y."/>
        </authorList>
    </citation>
    <scope>NUCLEOTIDE SEQUENCE [LARGE SCALE GENOMIC DNA]</scope>
    <source>
        <strain evidence="1 2">BDHS18</strain>
    </source>
</reference>
<name>A0A838ZL45_9FLAO</name>
<dbReference type="CDD" id="cd24013">
    <property type="entry name" value="ASKHA_ATPase_BT3980-like"/>
    <property type="match status" value="1"/>
</dbReference>
<dbReference type="Gene3D" id="3.30.420.260">
    <property type="match status" value="1"/>
</dbReference>
<dbReference type="AlphaFoldDB" id="A0A838ZL45"/>
<evidence type="ECO:0000313" key="1">
    <source>
        <dbReference type="EMBL" id="MBA5628440.1"/>
    </source>
</evidence>
<evidence type="ECO:0000313" key="2">
    <source>
        <dbReference type="Proteomes" id="UP000552241"/>
    </source>
</evidence>
<dbReference type="EMBL" id="JACDZE010000001">
    <property type="protein sequence ID" value="MBA5628440.1"/>
    <property type="molecule type" value="Genomic_DNA"/>
</dbReference>
<protein>
    <submittedName>
        <fullName evidence="1">DUF3822 family protein</fullName>
    </submittedName>
</protein>
<sequence length="252" mass="29294">MYFLFYKEGFSFWIADSATKTDKVSHFKVTHFNLWETEIIKELEVNLRLKRNFDEVKAAFISSFFSLVPKDYAAENPEVLLNFSEAEFEDNQLIHSVSEAEFSFVYGTSSVLIKKLKEQYGKVQFFHSGEVFLKSIENGLPTTVHLNLNQHQLEIAVTSESKVLFYNLFETPTGEDILFFTLFVMEQLELDTNKVVVKTYGELMPETKVFQILRKYVRHVYAASKDEAFLRHFTIYSISKCASFQVNSEGKK</sequence>
<comment type="caution">
    <text evidence="1">The sequence shown here is derived from an EMBL/GenBank/DDBJ whole genome shotgun (WGS) entry which is preliminary data.</text>
</comment>
<keyword evidence="2" id="KW-1185">Reference proteome</keyword>